<gene>
    <name evidence="6" type="ORF">GNZ13_35785</name>
</gene>
<dbReference type="RefSeq" id="WP_172173481.1">
    <property type="nucleotide sequence ID" value="NZ_WOEZ01000199.1"/>
</dbReference>
<evidence type="ECO:0000313" key="7">
    <source>
        <dbReference type="Proteomes" id="UP000655523"/>
    </source>
</evidence>
<evidence type="ECO:0000313" key="6">
    <source>
        <dbReference type="EMBL" id="NPT59774.1"/>
    </source>
</evidence>
<dbReference type="Proteomes" id="UP000655523">
    <property type="component" value="Unassembled WGS sequence"/>
</dbReference>
<dbReference type="AlphaFoldDB" id="A0A972SM08"/>
<feature type="transmembrane region" description="Helical" evidence="5">
    <location>
        <begin position="91"/>
        <end position="112"/>
    </location>
</feature>
<evidence type="ECO:0000256" key="1">
    <source>
        <dbReference type="ARBA" id="ARBA00004141"/>
    </source>
</evidence>
<comment type="subcellular location">
    <subcellularLocation>
        <location evidence="1">Membrane</location>
        <topology evidence="1">Multi-pass membrane protein</topology>
    </subcellularLocation>
</comment>
<reference evidence="6 7" key="1">
    <citation type="submission" date="2019-11" db="EMBL/GenBank/DDBJ databases">
        <title>Metabolism of dissolved organic matter in forest soils.</title>
        <authorList>
            <person name="Cyle K.T."/>
            <person name="Wilhelm R.C."/>
            <person name="Martinez C.E."/>
        </authorList>
    </citation>
    <scope>NUCLEOTIDE SEQUENCE [LARGE SCALE GENOMIC DNA]</scope>
    <source>
        <strain evidence="6 7">5N</strain>
    </source>
</reference>
<keyword evidence="4 5" id="KW-0472">Membrane</keyword>
<sequence length="113" mass="12410">MKYVNLIIALAFLAAGIVNLTGPPAIRAEFEKWGYPGWFRVAIATVELGGSILLFTPGTQWLGASILLVVTLGILVSFSRSKEWMRMQYPFVLLFLLVAILQQAHVSGRVFAG</sequence>
<evidence type="ECO:0000256" key="2">
    <source>
        <dbReference type="ARBA" id="ARBA00022692"/>
    </source>
</evidence>
<name>A0A972SM08_9BURK</name>
<keyword evidence="7" id="KW-1185">Reference proteome</keyword>
<comment type="caution">
    <text evidence="6">The sequence shown here is derived from an EMBL/GenBank/DDBJ whole genome shotgun (WGS) entry which is preliminary data.</text>
</comment>
<feature type="transmembrane region" description="Helical" evidence="5">
    <location>
        <begin position="6"/>
        <end position="26"/>
    </location>
</feature>
<dbReference type="Pfam" id="PF13564">
    <property type="entry name" value="DoxX_2"/>
    <property type="match status" value="1"/>
</dbReference>
<keyword evidence="2 5" id="KW-0812">Transmembrane</keyword>
<organism evidence="6 7">
    <name type="scientific">Paraburkholderia elongata</name>
    <dbReference type="NCBI Taxonomy" id="2675747"/>
    <lineage>
        <taxon>Bacteria</taxon>
        <taxon>Pseudomonadati</taxon>
        <taxon>Pseudomonadota</taxon>
        <taxon>Betaproteobacteria</taxon>
        <taxon>Burkholderiales</taxon>
        <taxon>Burkholderiaceae</taxon>
        <taxon>Paraburkholderia</taxon>
    </lineage>
</organism>
<feature type="transmembrane region" description="Helical" evidence="5">
    <location>
        <begin position="61"/>
        <end position="79"/>
    </location>
</feature>
<dbReference type="InterPro" id="IPR032808">
    <property type="entry name" value="DoxX"/>
</dbReference>
<dbReference type="EMBL" id="WOEZ01000199">
    <property type="protein sequence ID" value="NPT59774.1"/>
    <property type="molecule type" value="Genomic_DNA"/>
</dbReference>
<proteinExistence type="predicted"/>
<keyword evidence="3 5" id="KW-1133">Transmembrane helix</keyword>
<evidence type="ECO:0000256" key="5">
    <source>
        <dbReference type="SAM" id="Phobius"/>
    </source>
</evidence>
<protein>
    <submittedName>
        <fullName evidence="6">DoxX family membrane protein</fullName>
    </submittedName>
</protein>
<evidence type="ECO:0000256" key="3">
    <source>
        <dbReference type="ARBA" id="ARBA00022989"/>
    </source>
</evidence>
<accession>A0A972SM08</accession>
<dbReference type="GO" id="GO:0016020">
    <property type="term" value="C:membrane"/>
    <property type="evidence" value="ECO:0007669"/>
    <property type="project" value="UniProtKB-SubCell"/>
</dbReference>
<evidence type="ECO:0000256" key="4">
    <source>
        <dbReference type="ARBA" id="ARBA00023136"/>
    </source>
</evidence>